<protein>
    <submittedName>
        <fullName evidence="2">Uncharacterized protein</fullName>
    </submittedName>
</protein>
<evidence type="ECO:0000313" key="2">
    <source>
        <dbReference type="EMBL" id="ELU38129.1"/>
    </source>
</evidence>
<dbReference type="AlphaFoldDB" id="L8WP58"/>
<reference evidence="2 3" key="1">
    <citation type="journal article" date="2013" name="Nat. Commun.">
        <title>The evolution and pathogenic mechanisms of the rice sheath blight pathogen.</title>
        <authorList>
            <person name="Zheng A."/>
            <person name="Lin R."/>
            <person name="Xu L."/>
            <person name="Qin P."/>
            <person name="Tang C."/>
            <person name="Ai P."/>
            <person name="Zhang D."/>
            <person name="Liu Y."/>
            <person name="Sun Z."/>
            <person name="Feng H."/>
            <person name="Wang Y."/>
            <person name="Chen Y."/>
            <person name="Liang X."/>
            <person name="Fu R."/>
            <person name="Li Q."/>
            <person name="Zhang J."/>
            <person name="Yu X."/>
            <person name="Xie Z."/>
            <person name="Ding L."/>
            <person name="Guan P."/>
            <person name="Tang J."/>
            <person name="Liang Y."/>
            <person name="Wang S."/>
            <person name="Deng Q."/>
            <person name="Li S."/>
            <person name="Zhu J."/>
            <person name="Wang L."/>
            <person name="Liu H."/>
            <person name="Li P."/>
        </authorList>
    </citation>
    <scope>NUCLEOTIDE SEQUENCE [LARGE SCALE GENOMIC DNA]</scope>
    <source>
        <strain evidence="3">AG-1 IA</strain>
    </source>
</reference>
<feature type="region of interest" description="Disordered" evidence="1">
    <location>
        <begin position="1"/>
        <end position="23"/>
    </location>
</feature>
<dbReference type="Proteomes" id="UP000011668">
    <property type="component" value="Unassembled WGS sequence"/>
</dbReference>
<keyword evidence="3" id="KW-1185">Reference proteome</keyword>
<dbReference type="HOGENOM" id="CLU_2063071_0_0_1"/>
<evidence type="ECO:0000313" key="3">
    <source>
        <dbReference type="Proteomes" id="UP000011668"/>
    </source>
</evidence>
<proteinExistence type="predicted"/>
<evidence type="ECO:0000256" key="1">
    <source>
        <dbReference type="SAM" id="MobiDB-lite"/>
    </source>
</evidence>
<organism evidence="2 3">
    <name type="scientific">Thanatephorus cucumeris (strain AG1-IA)</name>
    <name type="common">Rice sheath blight fungus</name>
    <name type="synonym">Rhizoctonia solani</name>
    <dbReference type="NCBI Taxonomy" id="983506"/>
    <lineage>
        <taxon>Eukaryota</taxon>
        <taxon>Fungi</taxon>
        <taxon>Dikarya</taxon>
        <taxon>Basidiomycota</taxon>
        <taxon>Agaricomycotina</taxon>
        <taxon>Agaricomycetes</taxon>
        <taxon>Cantharellales</taxon>
        <taxon>Ceratobasidiaceae</taxon>
        <taxon>Rhizoctonia</taxon>
        <taxon>Rhizoctonia solani AG-1</taxon>
    </lineage>
</organism>
<name>L8WP58_THACA</name>
<accession>L8WP58</accession>
<comment type="caution">
    <text evidence="2">The sequence shown here is derived from an EMBL/GenBank/DDBJ whole genome shotgun (WGS) entry which is preliminary data.</text>
</comment>
<sequence length="119" mass="13482">MRLRFDHEAGGPNIKQTKSHEADRSINLLLPEPRTLCESFLETENSSFDSTYNHEMNQNSFKDLFTGLFPSMYCKRRLLPDLSKGAVAENGLPSPPPYTSLAWPSITTILDASYLIPYK</sequence>
<dbReference type="EMBL" id="AFRT01002251">
    <property type="protein sequence ID" value="ELU38129.1"/>
    <property type="molecule type" value="Genomic_DNA"/>
</dbReference>
<gene>
    <name evidence="2" type="ORF">AG1IA_07841</name>
</gene>